<gene>
    <name evidence="9" type="ORF">B4U80_01788</name>
</gene>
<keyword evidence="8" id="KW-0560">Oxidoreductase</keyword>
<dbReference type="PANTHER" id="PTHR11592:SF88">
    <property type="entry name" value="GLUTATHIONE PEROXIDASE-RELATED"/>
    <property type="match status" value="1"/>
</dbReference>
<dbReference type="SUPFAM" id="SSF52833">
    <property type="entry name" value="Thioredoxin-like"/>
    <property type="match status" value="1"/>
</dbReference>
<dbReference type="GO" id="GO:0006979">
    <property type="term" value="P:response to oxidative stress"/>
    <property type="evidence" value="ECO:0007669"/>
    <property type="project" value="InterPro"/>
</dbReference>
<comment type="caution">
    <text evidence="9">The sequence shown here is derived from an EMBL/GenBank/DDBJ whole genome shotgun (WGS) entry which is preliminary data.</text>
</comment>
<evidence type="ECO:0000313" key="9">
    <source>
        <dbReference type="EMBL" id="RWS21077.1"/>
    </source>
</evidence>
<dbReference type="EMBL" id="NCKV01013808">
    <property type="protein sequence ID" value="RWS21077.1"/>
    <property type="molecule type" value="Genomic_DNA"/>
</dbReference>
<accession>A0A443S0L5</accession>
<proteinExistence type="inferred from homology"/>
<dbReference type="Gene3D" id="3.40.30.10">
    <property type="entry name" value="Glutaredoxin"/>
    <property type="match status" value="1"/>
</dbReference>
<organism evidence="9 10">
    <name type="scientific">Leptotrombidium deliense</name>
    <dbReference type="NCBI Taxonomy" id="299467"/>
    <lineage>
        <taxon>Eukaryota</taxon>
        <taxon>Metazoa</taxon>
        <taxon>Ecdysozoa</taxon>
        <taxon>Arthropoda</taxon>
        <taxon>Chelicerata</taxon>
        <taxon>Arachnida</taxon>
        <taxon>Acari</taxon>
        <taxon>Acariformes</taxon>
        <taxon>Trombidiformes</taxon>
        <taxon>Prostigmata</taxon>
        <taxon>Anystina</taxon>
        <taxon>Parasitengona</taxon>
        <taxon>Trombiculoidea</taxon>
        <taxon>Trombiculidae</taxon>
        <taxon>Leptotrombidium</taxon>
    </lineage>
</organism>
<dbReference type="OrthoDB" id="446890at2759"/>
<evidence type="ECO:0000256" key="2">
    <source>
        <dbReference type="ARBA" id="ARBA00004613"/>
    </source>
</evidence>
<evidence type="ECO:0000256" key="6">
    <source>
        <dbReference type="ARBA" id="ARBA00022559"/>
    </source>
</evidence>
<evidence type="ECO:0000256" key="1">
    <source>
        <dbReference type="ARBA" id="ARBA00000217"/>
    </source>
</evidence>
<feature type="non-terminal residue" evidence="9">
    <location>
        <position position="1"/>
    </location>
</feature>
<keyword evidence="5" id="KW-0964">Secreted</keyword>
<sequence>LEPSTKASEILNGLKYVRPGNGFEPNFMLTERIDVNGDSGHMMYDFMKRSCPATRTKFNKDVFYEPFHERDIRWNFEKILIEPNTGLPYRRYDTAVSPRNLVRDIQQILVTTKNVAPVYSENRFKSHFGNITETLKA</sequence>
<dbReference type="STRING" id="299467.A0A443S0L5"/>
<dbReference type="PANTHER" id="PTHR11592">
    <property type="entry name" value="GLUTATHIONE PEROXIDASE"/>
    <property type="match status" value="1"/>
</dbReference>
<dbReference type="Proteomes" id="UP000288716">
    <property type="component" value="Unassembled WGS sequence"/>
</dbReference>
<dbReference type="AlphaFoldDB" id="A0A443S0L5"/>
<dbReference type="EC" id="1.11.1.9" evidence="4"/>
<keyword evidence="10" id="KW-1185">Reference proteome</keyword>
<dbReference type="GO" id="GO:0004602">
    <property type="term" value="F:glutathione peroxidase activity"/>
    <property type="evidence" value="ECO:0007669"/>
    <property type="project" value="UniProtKB-EC"/>
</dbReference>
<dbReference type="GO" id="GO:0005576">
    <property type="term" value="C:extracellular region"/>
    <property type="evidence" value="ECO:0007669"/>
    <property type="project" value="UniProtKB-SubCell"/>
</dbReference>
<evidence type="ECO:0000256" key="7">
    <source>
        <dbReference type="ARBA" id="ARBA00022729"/>
    </source>
</evidence>
<dbReference type="InterPro" id="IPR000889">
    <property type="entry name" value="Glutathione_peroxidase"/>
</dbReference>
<dbReference type="VEuPathDB" id="VectorBase:LDEU010963"/>
<comment type="catalytic activity">
    <reaction evidence="1">
        <text>2 glutathione + H2O2 = glutathione disulfide + 2 H2O</text>
        <dbReference type="Rhea" id="RHEA:16833"/>
        <dbReference type="ChEBI" id="CHEBI:15377"/>
        <dbReference type="ChEBI" id="CHEBI:16240"/>
        <dbReference type="ChEBI" id="CHEBI:57925"/>
        <dbReference type="ChEBI" id="CHEBI:58297"/>
        <dbReference type="EC" id="1.11.1.9"/>
    </reaction>
</comment>
<dbReference type="PROSITE" id="PS51355">
    <property type="entry name" value="GLUTATHIONE_PEROXID_3"/>
    <property type="match status" value="1"/>
</dbReference>
<evidence type="ECO:0000256" key="5">
    <source>
        <dbReference type="ARBA" id="ARBA00022525"/>
    </source>
</evidence>
<evidence type="ECO:0000256" key="4">
    <source>
        <dbReference type="ARBA" id="ARBA00012310"/>
    </source>
</evidence>
<protein>
    <recommendedName>
        <fullName evidence="4">glutathione peroxidase</fullName>
        <ecNumber evidence="4">1.11.1.9</ecNumber>
    </recommendedName>
</protein>
<comment type="subcellular location">
    <subcellularLocation>
        <location evidence="2">Secreted</location>
    </subcellularLocation>
</comment>
<dbReference type="InterPro" id="IPR036249">
    <property type="entry name" value="Thioredoxin-like_sf"/>
</dbReference>
<comment type="similarity">
    <text evidence="3">Belongs to the glutathione peroxidase family.</text>
</comment>
<keyword evidence="7" id="KW-0732">Signal</keyword>
<evidence type="ECO:0000313" key="10">
    <source>
        <dbReference type="Proteomes" id="UP000288716"/>
    </source>
</evidence>
<evidence type="ECO:0000256" key="8">
    <source>
        <dbReference type="ARBA" id="ARBA00023002"/>
    </source>
</evidence>
<evidence type="ECO:0000256" key="3">
    <source>
        <dbReference type="ARBA" id="ARBA00006926"/>
    </source>
</evidence>
<name>A0A443S0L5_9ACAR</name>
<keyword evidence="6 9" id="KW-0575">Peroxidase</keyword>
<reference evidence="9 10" key="1">
    <citation type="journal article" date="2018" name="Gigascience">
        <title>Genomes of trombidid mites reveal novel predicted allergens and laterally-transferred genes associated with secondary metabolism.</title>
        <authorList>
            <person name="Dong X."/>
            <person name="Chaisiri K."/>
            <person name="Xia D."/>
            <person name="Armstrong S.D."/>
            <person name="Fang Y."/>
            <person name="Donnelly M.J."/>
            <person name="Kadowaki T."/>
            <person name="McGarry J.W."/>
            <person name="Darby A.C."/>
            <person name="Makepeace B.L."/>
        </authorList>
    </citation>
    <scope>NUCLEOTIDE SEQUENCE [LARGE SCALE GENOMIC DNA]</scope>
    <source>
        <strain evidence="9">UoL-UT</strain>
    </source>
</reference>